<evidence type="ECO:0000259" key="9">
    <source>
        <dbReference type="SMART" id="SM00822"/>
    </source>
</evidence>
<protein>
    <recommendedName>
        <fullName evidence="9">Ketoreductase domain-containing protein</fullName>
    </recommendedName>
</protein>
<dbReference type="InterPro" id="IPR036736">
    <property type="entry name" value="ACP-like_sf"/>
</dbReference>
<sequence>GKVVIKMRDEEMDRQPLKAIKPAVDMMVTVKTYFHPNKVYIITGGLGGMGREMIPWMQNLGARKFIVTSRTSIKNNYIKFLVNRFRNDKHYASEWLVSTADCITTEGTQQLLKEAQKLGPIGGVFHLAVNLSDGFVANHTIDTFGVTIDVKAKILVNLDQLSRQLTYNLDYFVAFTSIGTGKGSASLTNYGYGNSMCERICEARRRDGLHGLAVQLGPIAGVGMVEYLEHRDEIYRVTALKQVNVHSYCELLDTLLAINTPVVTGFGYQDTQIATHGTRQSRMIEDLWHQLGIDPDDTPSNVTIGDIGVESLFAVEIQHEFERQWRVQASLYHVRTINIGMLKEFGHGDYLPLKNHLEAMISLSHALSNQVFIIASDECIKLNNITTGRPIYIMPTLTTNFSTFADWAQKHDRPVIGLNWTRDLNKLSSLTEVNEHFEQLLRRLEPNGAFDVVGHFDSGPLCVSLARAEWATVNAVIVDAFDELKLGDDNDQARLSPDVVIKVAVAEFPEAVRATVVRDINNEPDLNRKIGVIVKEMLDIAGKVLPINDIKEIFQIMYARILILSEFTMDKRTKVTMEQKLSLNMTGKLTIVKPLKIVHDADVRAVIDKTLSDYFLPNNKITGPRYS</sequence>
<dbReference type="GO" id="GO:0006633">
    <property type="term" value="P:fatty acid biosynthetic process"/>
    <property type="evidence" value="ECO:0007669"/>
    <property type="project" value="UniProtKB-KW"/>
</dbReference>
<dbReference type="AlphaFoldDB" id="A0A7R9M599"/>
<keyword evidence="3" id="KW-0276">Fatty acid metabolism</keyword>
<keyword evidence="1" id="KW-0596">Phosphopantetheine</keyword>
<proteinExistence type="predicted"/>
<dbReference type="InterPro" id="IPR029058">
    <property type="entry name" value="AB_hydrolase_fold"/>
</dbReference>
<dbReference type="PANTHER" id="PTHR43775">
    <property type="entry name" value="FATTY ACID SYNTHASE"/>
    <property type="match status" value="1"/>
</dbReference>
<keyword evidence="7" id="KW-0275">Fatty acid biosynthesis</keyword>
<name>A0A7R9M599_9ACAR</name>
<dbReference type="EMBL" id="CAJPVJ010007142">
    <property type="protein sequence ID" value="CAG2171009.1"/>
    <property type="molecule type" value="Genomic_DNA"/>
</dbReference>
<evidence type="ECO:0000256" key="5">
    <source>
        <dbReference type="ARBA" id="ARBA00023002"/>
    </source>
</evidence>
<keyword evidence="11" id="KW-1185">Reference proteome</keyword>
<evidence type="ECO:0000256" key="2">
    <source>
        <dbReference type="ARBA" id="ARBA00022516"/>
    </source>
</evidence>
<evidence type="ECO:0000256" key="3">
    <source>
        <dbReference type="ARBA" id="ARBA00022832"/>
    </source>
</evidence>
<dbReference type="Gene3D" id="3.40.50.720">
    <property type="entry name" value="NAD(P)-binding Rossmann-like Domain"/>
    <property type="match status" value="1"/>
</dbReference>
<feature type="domain" description="Ketoreductase" evidence="9">
    <location>
        <begin position="38"/>
        <end position="222"/>
    </location>
</feature>
<dbReference type="InterPro" id="IPR050091">
    <property type="entry name" value="PKS_NRPS_Biosynth_Enz"/>
</dbReference>
<dbReference type="SMART" id="SM00822">
    <property type="entry name" value="PKS_KR"/>
    <property type="match status" value="1"/>
</dbReference>
<dbReference type="GO" id="GO:0004312">
    <property type="term" value="F:fatty acid synthase activity"/>
    <property type="evidence" value="ECO:0007669"/>
    <property type="project" value="TreeGrafter"/>
</dbReference>
<dbReference type="Pfam" id="PF08659">
    <property type="entry name" value="KR"/>
    <property type="match status" value="1"/>
</dbReference>
<keyword evidence="6" id="KW-0443">Lipid metabolism</keyword>
<dbReference type="SUPFAM" id="SSF51735">
    <property type="entry name" value="NAD(P)-binding Rossmann-fold domains"/>
    <property type="match status" value="1"/>
</dbReference>
<evidence type="ECO:0000256" key="6">
    <source>
        <dbReference type="ARBA" id="ARBA00023098"/>
    </source>
</evidence>
<evidence type="ECO:0000256" key="7">
    <source>
        <dbReference type="ARBA" id="ARBA00023160"/>
    </source>
</evidence>
<dbReference type="Gene3D" id="1.10.1200.10">
    <property type="entry name" value="ACP-like"/>
    <property type="match status" value="1"/>
</dbReference>
<dbReference type="EMBL" id="OC921967">
    <property type="protein sequence ID" value="CAD7653822.1"/>
    <property type="molecule type" value="Genomic_DNA"/>
</dbReference>
<keyword evidence="4" id="KW-0521">NADP</keyword>
<dbReference type="InterPro" id="IPR013968">
    <property type="entry name" value="PKS_KR"/>
</dbReference>
<evidence type="ECO:0000313" key="11">
    <source>
        <dbReference type="Proteomes" id="UP000728032"/>
    </source>
</evidence>
<dbReference type="GO" id="GO:0016491">
    <property type="term" value="F:oxidoreductase activity"/>
    <property type="evidence" value="ECO:0007669"/>
    <property type="project" value="UniProtKB-KW"/>
</dbReference>
<organism evidence="10">
    <name type="scientific">Oppiella nova</name>
    <dbReference type="NCBI Taxonomy" id="334625"/>
    <lineage>
        <taxon>Eukaryota</taxon>
        <taxon>Metazoa</taxon>
        <taxon>Ecdysozoa</taxon>
        <taxon>Arthropoda</taxon>
        <taxon>Chelicerata</taxon>
        <taxon>Arachnida</taxon>
        <taxon>Acari</taxon>
        <taxon>Acariformes</taxon>
        <taxon>Sarcoptiformes</taxon>
        <taxon>Oribatida</taxon>
        <taxon>Brachypylina</taxon>
        <taxon>Oppioidea</taxon>
        <taxon>Oppiidae</taxon>
        <taxon>Oppiella</taxon>
    </lineage>
</organism>
<keyword evidence="5" id="KW-0560">Oxidoreductase</keyword>
<evidence type="ECO:0000256" key="4">
    <source>
        <dbReference type="ARBA" id="ARBA00022857"/>
    </source>
</evidence>
<evidence type="ECO:0000313" key="10">
    <source>
        <dbReference type="EMBL" id="CAD7653822.1"/>
    </source>
</evidence>
<dbReference type="PANTHER" id="PTHR43775:SF7">
    <property type="entry name" value="FATTY ACID SYNTHASE"/>
    <property type="match status" value="1"/>
</dbReference>
<keyword evidence="8" id="KW-0511">Multifunctional enzyme</keyword>
<dbReference type="Proteomes" id="UP000728032">
    <property type="component" value="Unassembled WGS sequence"/>
</dbReference>
<dbReference type="OrthoDB" id="6142309at2759"/>
<feature type="non-terminal residue" evidence="10">
    <location>
        <position position="1"/>
    </location>
</feature>
<evidence type="ECO:0000256" key="1">
    <source>
        <dbReference type="ARBA" id="ARBA00022450"/>
    </source>
</evidence>
<dbReference type="InterPro" id="IPR036291">
    <property type="entry name" value="NAD(P)-bd_dom_sf"/>
</dbReference>
<dbReference type="InterPro" id="IPR057326">
    <property type="entry name" value="KR_dom"/>
</dbReference>
<evidence type="ECO:0000256" key="8">
    <source>
        <dbReference type="ARBA" id="ARBA00023268"/>
    </source>
</evidence>
<reference evidence="10" key="1">
    <citation type="submission" date="2020-11" db="EMBL/GenBank/DDBJ databases">
        <authorList>
            <person name="Tran Van P."/>
        </authorList>
    </citation>
    <scope>NUCLEOTIDE SEQUENCE</scope>
</reference>
<keyword evidence="2" id="KW-0444">Lipid biosynthesis</keyword>
<accession>A0A7R9M599</accession>
<gene>
    <name evidence="10" type="ORF">ONB1V03_LOCUS10475</name>
</gene>
<dbReference type="Gene3D" id="3.40.50.1820">
    <property type="entry name" value="alpha/beta hydrolase"/>
    <property type="match status" value="1"/>
</dbReference>